<feature type="region of interest" description="Disordered" evidence="1">
    <location>
        <begin position="112"/>
        <end position="188"/>
    </location>
</feature>
<keyword evidence="3" id="KW-1185">Reference proteome</keyword>
<dbReference type="OrthoDB" id="8180894at2759"/>
<feature type="compositionally biased region" description="Basic and acidic residues" evidence="1">
    <location>
        <begin position="159"/>
        <end position="176"/>
    </location>
</feature>
<proteinExistence type="predicted"/>
<sequence length="241" mass="27924">MQRLIFMLLLFGVFAITITHSRSVIIKRYAEPEDGKEKKIVESQVPDSIKKGSKYFQDIYSAQNSPHELEFGHVRETPDEWEQRFEKADFNKNVRQGKIRWGDKDGGYGEHYWDLNHAGANDDEEGEKVEQETQQQAQYVDQQQPQAPQQTVEQPSQADSKKEAKAVEEEAVKESDAALLNSRIQRQTNDAEFINDEARQLYKSGKMQKHGGNYRREEDEINYERAKRENKLGDVELVGDD</sequence>
<dbReference type="RefSeq" id="XP_025837122.1">
    <property type="nucleotide sequence ID" value="XM_025981337.1"/>
</dbReference>
<evidence type="ECO:0000313" key="3">
    <source>
        <dbReference type="Proteomes" id="UP000192223"/>
    </source>
</evidence>
<dbReference type="Proteomes" id="UP000192223">
    <property type="component" value="Unplaced"/>
</dbReference>
<name>A0A7F5RM67_AGRPL</name>
<reference evidence="4" key="1">
    <citation type="submission" date="2025-08" db="UniProtKB">
        <authorList>
            <consortium name="RefSeq"/>
        </authorList>
    </citation>
    <scope>IDENTIFICATION</scope>
    <source>
        <tissue evidence="4">Entire body</tissue>
    </source>
</reference>
<organism evidence="3 4">
    <name type="scientific">Agrilus planipennis</name>
    <name type="common">Emerald ash borer</name>
    <name type="synonym">Agrilus marcopoli</name>
    <dbReference type="NCBI Taxonomy" id="224129"/>
    <lineage>
        <taxon>Eukaryota</taxon>
        <taxon>Metazoa</taxon>
        <taxon>Ecdysozoa</taxon>
        <taxon>Arthropoda</taxon>
        <taxon>Hexapoda</taxon>
        <taxon>Insecta</taxon>
        <taxon>Pterygota</taxon>
        <taxon>Neoptera</taxon>
        <taxon>Endopterygota</taxon>
        <taxon>Coleoptera</taxon>
        <taxon>Polyphaga</taxon>
        <taxon>Elateriformia</taxon>
        <taxon>Buprestoidea</taxon>
        <taxon>Buprestidae</taxon>
        <taxon>Agrilinae</taxon>
        <taxon>Agrilus</taxon>
    </lineage>
</organism>
<evidence type="ECO:0000256" key="2">
    <source>
        <dbReference type="SAM" id="SignalP"/>
    </source>
</evidence>
<gene>
    <name evidence="4" type="primary">LOC108734759</name>
</gene>
<dbReference type="AlphaFoldDB" id="A0A7F5RM67"/>
<feature type="compositionally biased region" description="Low complexity" evidence="1">
    <location>
        <begin position="132"/>
        <end position="155"/>
    </location>
</feature>
<dbReference type="InParanoid" id="A0A7F5RM67"/>
<protein>
    <submittedName>
        <fullName evidence="4">Uncharacterized protein LOC108734759</fullName>
    </submittedName>
</protein>
<dbReference type="KEGG" id="apln:108734759"/>
<evidence type="ECO:0000313" key="4">
    <source>
        <dbReference type="RefSeq" id="XP_025837122.1"/>
    </source>
</evidence>
<keyword evidence="2" id="KW-0732">Signal</keyword>
<accession>A0A7F5RM67</accession>
<dbReference type="GeneID" id="108734759"/>
<feature type="signal peptide" evidence="2">
    <location>
        <begin position="1"/>
        <end position="15"/>
    </location>
</feature>
<feature type="chain" id="PRO_5029017339" evidence="2">
    <location>
        <begin position="16"/>
        <end position="241"/>
    </location>
</feature>
<evidence type="ECO:0000256" key="1">
    <source>
        <dbReference type="SAM" id="MobiDB-lite"/>
    </source>
</evidence>